<comment type="caution">
    <text evidence="3">The sequence shown here is derived from an EMBL/GenBank/DDBJ whole genome shotgun (WGS) entry which is preliminary data.</text>
</comment>
<keyword evidence="4" id="KW-1185">Reference proteome</keyword>
<dbReference type="SUPFAM" id="SSF54001">
    <property type="entry name" value="Cysteine proteinases"/>
    <property type="match status" value="1"/>
</dbReference>
<sequence length="207" mass="22248">MNHTTKLAVFLSAAMALPLLQPGTAAAGPLPPDCVTLRSCITDAAKGELNDSRTNREAGPNNCNFYSGYWGTSGDDKCGVINGYKFRSNQWCSDFARFVWKVGGARVTGLDPWAGSFYRAYRGRFHANGGGYVPAPGDAVLYDWDGSRPSLGRDGWDVDHVGIVTGYANGRLSTIEGNVSGGASRDGVFAKNRDTKRVVGYVSPLRR</sequence>
<dbReference type="InterPro" id="IPR038765">
    <property type="entry name" value="Papain-like_cys_pep_sf"/>
</dbReference>
<proteinExistence type="predicted"/>
<organism evidence="3 4">
    <name type="scientific">Lentzea tibetensis</name>
    <dbReference type="NCBI Taxonomy" id="2591470"/>
    <lineage>
        <taxon>Bacteria</taxon>
        <taxon>Bacillati</taxon>
        <taxon>Actinomycetota</taxon>
        <taxon>Actinomycetes</taxon>
        <taxon>Pseudonocardiales</taxon>
        <taxon>Pseudonocardiaceae</taxon>
        <taxon>Lentzea</taxon>
    </lineage>
</organism>
<reference evidence="3 4" key="1">
    <citation type="submission" date="2019-07" db="EMBL/GenBank/DDBJ databases">
        <title>Lentzea xizangensis sp. nov., isolated from Qinghai-Tibetan Plateau Soils.</title>
        <authorList>
            <person name="Huang J."/>
        </authorList>
    </citation>
    <scope>NUCLEOTIDE SEQUENCE [LARGE SCALE GENOMIC DNA]</scope>
    <source>
        <strain evidence="3 4">FXJ1.1311</strain>
    </source>
</reference>
<dbReference type="AlphaFoldDB" id="A0A563ELI3"/>
<feature type="signal peptide" evidence="1">
    <location>
        <begin position="1"/>
        <end position="27"/>
    </location>
</feature>
<keyword evidence="1" id="KW-0732">Signal</keyword>
<name>A0A563ELI3_9PSEU</name>
<evidence type="ECO:0000313" key="3">
    <source>
        <dbReference type="EMBL" id="TWP47960.1"/>
    </source>
</evidence>
<evidence type="ECO:0000256" key="1">
    <source>
        <dbReference type="SAM" id="SignalP"/>
    </source>
</evidence>
<feature type="domain" description="Peptidase C51" evidence="2">
    <location>
        <begin position="88"/>
        <end position="178"/>
    </location>
</feature>
<dbReference type="InterPro" id="IPR007921">
    <property type="entry name" value="CHAP_dom"/>
</dbReference>
<gene>
    <name evidence="3" type="ORF">FKR81_30285</name>
</gene>
<dbReference type="Pfam" id="PF05257">
    <property type="entry name" value="CHAP"/>
    <property type="match status" value="1"/>
</dbReference>
<evidence type="ECO:0000259" key="2">
    <source>
        <dbReference type="Pfam" id="PF05257"/>
    </source>
</evidence>
<dbReference type="EMBL" id="VOBR01000023">
    <property type="protein sequence ID" value="TWP47960.1"/>
    <property type="molecule type" value="Genomic_DNA"/>
</dbReference>
<protein>
    <submittedName>
        <fullName evidence="3">CHAP domain-containing protein</fullName>
    </submittedName>
</protein>
<feature type="chain" id="PRO_5022226249" evidence="1">
    <location>
        <begin position="28"/>
        <end position="207"/>
    </location>
</feature>
<dbReference type="Proteomes" id="UP000316639">
    <property type="component" value="Unassembled WGS sequence"/>
</dbReference>
<dbReference type="OrthoDB" id="9815928at2"/>
<accession>A0A563ELI3</accession>
<evidence type="ECO:0000313" key="4">
    <source>
        <dbReference type="Proteomes" id="UP000316639"/>
    </source>
</evidence>
<dbReference type="RefSeq" id="WP_146357033.1">
    <property type="nucleotide sequence ID" value="NZ_VOBR01000023.1"/>
</dbReference>